<dbReference type="AlphaFoldDB" id="A0A6G6J806"/>
<name>A0A6G6J806_PSENT</name>
<organism evidence="1 2">
    <name type="scientific">Pseudomonas nitroreducens</name>
    <dbReference type="NCBI Taxonomy" id="46680"/>
    <lineage>
        <taxon>Bacteria</taxon>
        <taxon>Pseudomonadati</taxon>
        <taxon>Pseudomonadota</taxon>
        <taxon>Gammaproteobacteria</taxon>
        <taxon>Pseudomonadales</taxon>
        <taxon>Pseudomonadaceae</taxon>
        <taxon>Pseudomonas</taxon>
    </lineage>
</organism>
<dbReference type="Proteomes" id="UP000501063">
    <property type="component" value="Plasmid pPniHBP1_1"/>
</dbReference>
<keyword evidence="1" id="KW-0614">Plasmid</keyword>
<reference evidence="1 2" key="1">
    <citation type="submission" date="2020-02" db="EMBL/GenBank/DDBJ databases">
        <title>Integrative conjugative elements (ICEs) and plasmids drive adaptation of Pseudomonas nitroreducens strain HBP1 to wastewater environment.</title>
        <authorList>
            <person name="Sentchilo V."/>
            <person name="Carraro N."/>
            <person name="Bertelli C."/>
            <person name="van der Meer J.R."/>
        </authorList>
    </citation>
    <scope>NUCLEOTIDE SEQUENCE [LARGE SCALE GENOMIC DNA]</scope>
    <source>
        <strain evidence="1 2">HBP1</strain>
        <plasmid evidence="2">ppnihbp1_1</plasmid>
    </source>
</reference>
<proteinExistence type="predicted"/>
<evidence type="ECO:0008006" key="3">
    <source>
        <dbReference type="Google" id="ProtNLM"/>
    </source>
</evidence>
<evidence type="ECO:0000313" key="2">
    <source>
        <dbReference type="Proteomes" id="UP000501063"/>
    </source>
</evidence>
<accession>A0A6G6J806</accession>
<dbReference type="RefSeq" id="WP_024764885.1">
    <property type="nucleotide sequence ID" value="NZ_CP049142.1"/>
</dbReference>
<protein>
    <recommendedName>
        <fullName evidence="3">DNA-binding protein</fullName>
    </recommendedName>
</protein>
<sequence>MQNRLNTTQSARYLGISRQTLSKLAKSTLPPDGQEANRRPYWLQQTLDHFRAGIDRQKPIALVLVGGSLDGVGFQSQPRALPLLEGMRLERFEIPAGLKSSQLIEVVNEISRTTPAALILPLCTPLSPYAAVVADLCSDLAVTVMLQPQQL</sequence>
<dbReference type="KEGG" id="pnt:G5B91_35075"/>
<evidence type="ECO:0000313" key="1">
    <source>
        <dbReference type="EMBL" id="QIE91556.1"/>
    </source>
</evidence>
<gene>
    <name evidence="1" type="ORF">G5B91_35075</name>
</gene>
<dbReference type="EMBL" id="CP049142">
    <property type="protein sequence ID" value="QIE91556.1"/>
    <property type="molecule type" value="Genomic_DNA"/>
</dbReference>
<geneLocation type="plasmid" evidence="2">
    <name>ppnihbp1_1</name>
</geneLocation>